<evidence type="ECO:0000256" key="12">
    <source>
        <dbReference type="ARBA" id="ARBA00023139"/>
    </source>
</evidence>
<dbReference type="AlphaFoldDB" id="A0A6I6G7S5"/>
<keyword evidence="8" id="KW-0625">Polysaccharide transport</keyword>
<evidence type="ECO:0000256" key="11">
    <source>
        <dbReference type="ARBA" id="ARBA00023136"/>
    </source>
</evidence>
<dbReference type="GO" id="GO:0015288">
    <property type="term" value="F:porin activity"/>
    <property type="evidence" value="ECO:0007669"/>
    <property type="project" value="UniProtKB-KW"/>
</dbReference>
<evidence type="ECO:0000256" key="6">
    <source>
        <dbReference type="ARBA" id="ARBA00022692"/>
    </source>
</evidence>
<keyword evidence="5" id="KW-0762">Sugar transport</keyword>
<keyword evidence="11 15" id="KW-0472">Membrane</keyword>
<accession>A0A6I6G7S5</accession>
<dbReference type="GO" id="GO:0046930">
    <property type="term" value="C:pore complex"/>
    <property type="evidence" value="ECO:0007669"/>
    <property type="project" value="UniProtKB-KW"/>
</dbReference>
<reference evidence="18 19" key="1">
    <citation type="submission" date="2019-11" db="EMBL/GenBank/DDBJ databases">
        <authorList>
            <person name="Im W.T."/>
        </authorList>
    </citation>
    <scope>NUCLEOTIDE SEQUENCE [LARGE SCALE GENOMIC DNA]</scope>
    <source>
        <strain evidence="18 19">SB-02</strain>
    </source>
</reference>
<keyword evidence="15" id="KW-1133">Transmembrane helix</keyword>
<evidence type="ECO:0000256" key="9">
    <source>
        <dbReference type="ARBA" id="ARBA00023065"/>
    </source>
</evidence>
<keyword evidence="10" id="KW-0626">Porin</keyword>
<keyword evidence="7" id="KW-0732">Signal</keyword>
<dbReference type="InterPro" id="IPR054765">
    <property type="entry name" value="SLBB_dom"/>
</dbReference>
<sequence>MHSMIQIKHRSFSTLTFVLLVLVLIVSSTSCKAPNLNILGSYMDSTKTVGLSNYPFPYEEPQIKRYDIVRVKFAGSSVDVMELLNGNGGIQLETVKKTSEGADQIGQQVDKDGFLIFPLIGKVKAEGLTKDQLRQELLTLVSPILKEPYVFVDLPSRGISLMGEVAKPSSVTLVRERMNLLEVLAQVGSVTEYADVENVKVYRENFDGTRVLAHLNLKDSSFLNSPYFYPKPDDVVYVPAIKQKLVKNFGQMYAPIATIVLALTTLIVTLLR</sequence>
<dbReference type="Pfam" id="PF22461">
    <property type="entry name" value="SLBB_2"/>
    <property type="match status" value="1"/>
</dbReference>
<evidence type="ECO:0000256" key="10">
    <source>
        <dbReference type="ARBA" id="ARBA00023114"/>
    </source>
</evidence>
<dbReference type="Gene3D" id="3.10.560.10">
    <property type="entry name" value="Outer membrane lipoprotein wza domain like"/>
    <property type="match status" value="1"/>
</dbReference>
<dbReference type="PANTHER" id="PTHR33619">
    <property type="entry name" value="POLYSACCHARIDE EXPORT PROTEIN GFCE-RELATED"/>
    <property type="match status" value="1"/>
</dbReference>
<keyword evidence="6 15" id="KW-0812">Transmembrane</keyword>
<keyword evidence="4" id="KW-1134">Transmembrane beta strand</keyword>
<keyword evidence="14" id="KW-0449">Lipoprotein</keyword>
<comment type="subcellular location">
    <subcellularLocation>
        <location evidence="1">Cell outer membrane</location>
        <topology evidence="1">Multi-pass membrane protein</topology>
    </subcellularLocation>
</comment>
<dbReference type="InterPro" id="IPR049712">
    <property type="entry name" value="Poly_export"/>
</dbReference>
<evidence type="ECO:0000256" key="13">
    <source>
        <dbReference type="ARBA" id="ARBA00023237"/>
    </source>
</evidence>
<evidence type="ECO:0000256" key="4">
    <source>
        <dbReference type="ARBA" id="ARBA00022452"/>
    </source>
</evidence>
<dbReference type="PANTHER" id="PTHR33619:SF3">
    <property type="entry name" value="POLYSACCHARIDE EXPORT PROTEIN GFCE-RELATED"/>
    <property type="match status" value="1"/>
</dbReference>
<dbReference type="KEGG" id="fls:GLV81_12345"/>
<evidence type="ECO:0000256" key="2">
    <source>
        <dbReference type="ARBA" id="ARBA00009450"/>
    </source>
</evidence>
<dbReference type="Proteomes" id="UP000426027">
    <property type="component" value="Chromosome"/>
</dbReference>
<dbReference type="Gene3D" id="3.30.1950.10">
    <property type="entry name" value="wza like domain"/>
    <property type="match status" value="1"/>
</dbReference>
<evidence type="ECO:0000259" key="16">
    <source>
        <dbReference type="Pfam" id="PF02563"/>
    </source>
</evidence>
<evidence type="ECO:0000313" key="18">
    <source>
        <dbReference type="EMBL" id="QGW28786.1"/>
    </source>
</evidence>
<protein>
    <recommendedName>
        <fullName evidence="20">Polysaccharide export protein</fullName>
    </recommendedName>
</protein>
<feature type="domain" description="Polysaccharide export protein N-terminal" evidence="16">
    <location>
        <begin position="62"/>
        <end position="154"/>
    </location>
</feature>
<name>A0A6I6G7S5_9BACT</name>
<dbReference type="GO" id="GO:0015159">
    <property type="term" value="F:polysaccharide transmembrane transporter activity"/>
    <property type="evidence" value="ECO:0007669"/>
    <property type="project" value="InterPro"/>
</dbReference>
<dbReference type="Pfam" id="PF02563">
    <property type="entry name" value="Poly_export"/>
    <property type="match status" value="1"/>
</dbReference>
<organism evidence="18 19">
    <name type="scientific">Phnomibacter ginsenosidimutans</name>
    <dbReference type="NCBI Taxonomy" id="2676868"/>
    <lineage>
        <taxon>Bacteria</taxon>
        <taxon>Pseudomonadati</taxon>
        <taxon>Bacteroidota</taxon>
        <taxon>Chitinophagia</taxon>
        <taxon>Chitinophagales</taxon>
        <taxon>Chitinophagaceae</taxon>
        <taxon>Phnomibacter</taxon>
    </lineage>
</organism>
<dbReference type="InterPro" id="IPR003715">
    <property type="entry name" value="Poly_export_N"/>
</dbReference>
<evidence type="ECO:0000256" key="3">
    <source>
        <dbReference type="ARBA" id="ARBA00022448"/>
    </source>
</evidence>
<feature type="transmembrane region" description="Helical" evidence="15">
    <location>
        <begin position="252"/>
        <end position="271"/>
    </location>
</feature>
<keyword evidence="3" id="KW-0813">Transport</keyword>
<evidence type="ECO:0000256" key="14">
    <source>
        <dbReference type="ARBA" id="ARBA00023288"/>
    </source>
</evidence>
<evidence type="ECO:0008006" key="20">
    <source>
        <dbReference type="Google" id="ProtNLM"/>
    </source>
</evidence>
<evidence type="ECO:0000313" key="19">
    <source>
        <dbReference type="Proteomes" id="UP000426027"/>
    </source>
</evidence>
<dbReference type="EMBL" id="CP046566">
    <property type="protein sequence ID" value="QGW28786.1"/>
    <property type="molecule type" value="Genomic_DNA"/>
</dbReference>
<dbReference type="GO" id="GO:0006811">
    <property type="term" value="P:monoatomic ion transport"/>
    <property type="evidence" value="ECO:0007669"/>
    <property type="project" value="UniProtKB-KW"/>
</dbReference>
<keyword evidence="9" id="KW-0406">Ion transport</keyword>
<evidence type="ECO:0000256" key="7">
    <source>
        <dbReference type="ARBA" id="ARBA00022729"/>
    </source>
</evidence>
<keyword evidence="19" id="KW-1185">Reference proteome</keyword>
<gene>
    <name evidence="18" type="ORF">GLV81_12345</name>
</gene>
<keyword evidence="12" id="KW-0564">Palmitate</keyword>
<keyword evidence="13" id="KW-0998">Cell outer membrane</keyword>
<evidence type="ECO:0000256" key="5">
    <source>
        <dbReference type="ARBA" id="ARBA00022597"/>
    </source>
</evidence>
<evidence type="ECO:0000259" key="17">
    <source>
        <dbReference type="Pfam" id="PF22461"/>
    </source>
</evidence>
<proteinExistence type="inferred from homology"/>
<comment type="similarity">
    <text evidence="2">Belongs to the BexD/CtrA/VexA family.</text>
</comment>
<evidence type="ECO:0000256" key="1">
    <source>
        <dbReference type="ARBA" id="ARBA00004571"/>
    </source>
</evidence>
<dbReference type="GO" id="GO:0009279">
    <property type="term" value="C:cell outer membrane"/>
    <property type="evidence" value="ECO:0007669"/>
    <property type="project" value="UniProtKB-SubCell"/>
</dbReference>
<evidence type="ECO:0000256" key="8">
    <source>
        <dbReference type="ARBA" id="ARBA00023047"/>
    </source>
</evidence>
<feature type="domain" description="SLBB" evidence="17">
    <location>
        <begin position="160"/>
        <end position="238"/>
    </location>
</feature>
<evidence type="ECO:0000256" key="15">
    <source>
        <dbReference type="SAM" id="Phobius"/>
    </source>
</evidence>